<protein>
    <recommendedName>
        <fullName evidence="1">B30.2/SPRY domain-containing protein</fullName>
    </recommendedName>
</protein>
<keyword evidence="3" id="KW-1185">Reference proteome</keyword>
<dbReference type="InterPro" id="IPR001870">
    <property type="entry name" value="B30.2/SPRY"/>
</dbReference>
<dbReference type="InterPro" id="IPR013320">
    <property type="entry name" value="ConA-like_dom_sf"/>
</dbReference>
<dbReference type="AlphaFoldDB" id="A0A1A6HUB4"/>
<dbReference type="InterPro" id="IPR043136">
    <property type="entry name" value="B30.2/SPRY_sf"/>
</dbReference>
<feature type="non-terminal residue" evidence="2">
    <location>
        <position position="84"/>
    </location>
</feature>
<reference evidence="2 3" key="1">
    <citation type="submission" date="2016-06" db="EMBL/GenBank/DDBJ databases">
        <title>The Draft Genome Sequence and Annotation of the Desert Woodrat Neotoma lepida.</title>
        <authorList>
            <person name="Campbell M."/>
            <person name="Oakeson K.F."/>
            <person name="Yandell M."/>
            <person name="Halpert J.R."/>
            <person name="Dearing D."/>
        </authorList>
    </citation>
    <scope>NUCLEOTIDE SEQUENCE [LARGE SCALE GENOMIC DNA]</scope>
    <source>
        <strain evidence="2">417</strain>
        <tissue evidence="2">Liver</tissue>
    </source>
</reference>
<dbReference type="Pfam" id="PF00622">
    <property type="entry name" value="SPRY"/>
    <property type="match status" value="1"/>
</dbReference>
<dbReference type="PROSITE" id="PS50188">
    <property type="entry name" value="B302_SPRY"/>
    <property type="match status" value="1"/>
</dbReference>
<dbReference type="InterPro" id="IPR050143">
    <property type="entry name" value="TRIM/RBCC"/>
</dbReference>
<dbReference type="InterPro" id="IPR003877">
    <property type="entry name" value="SPRY_dom"/>
</dbReference>
<dbReference type="STRING" id="56216.A0A1A6HUB4"/>
<organism evidence="2 3">
    <name type="scientific">Neotoma lepida</name>
    <name type="common">Desert woodrat</name>
    <dbReference type="NCBI Taxonomy" id="56216"/>
    <lineage>
        <taxon>Eukaryota</taxon>
        <taxon>Metazoa</taxon>
        <taxon>Chordata</taxon>
        <taxon>Craniata</taxon>
        <taxon>Vertebrata</taxon>
        <taxon>Euteleostomi</taxon>
        <taxon>Mammalia</taxon>
        <taxon>Eutheria</taxon>
        <taxon>Euarchontoglires</taxon>
        <taxon>Glires</taxon>
        <taxon>Rodentia</taxon>
        <taxon>Myomorpha</taxon>
        <taxon>Muroidea</taxon>
        <taxon>Cricetidae</taxon>
        <taxon>Neotominae</taxon>
        <taxon>Neotoma</taxon>
    </lineage>
</organism>
<sequence length="84" mass="9481">MVGVANELALRSQSQNSGARSCLWALRISSSGCQPFTNCKALENLCIHLKKVGVYVDYDRGEVTFYDAITKKHIYTFQTSFDRQ</sequence>
<dbReference type="EMBL" id="LZPO01010947">
    <property type="protein sequence ID" value="OBS81600.1"/>
    <property type="molecule type" value="Genomic_DNA"/>
</dbReference>
<evidence type="ECO:0000259" key="1">
    <source>
        <dbReference type="PROSITE" id="PS50188"/>
    </source>
</evidence>
<dbReference type="SUPFAM" id="SSF49899">
    <property type="entry name" value="Concanavalin A-like lectins/glucanases"/>
    <property type="match status" value="1"/>
</dbReference>
<evidence type="ECO:0000313" key="2">
    <source>
        <dbReference type="EMBL" id="OBS81600.1"/>
    </source>
</evidence>
<dbReference type="Proteomes" id="UP000092124">
    <property type="component" value="Unassembled WGS sequence"/>
</dbReference>
<feature type="domain" description="B30.2/SPRY" evidence="1">
    <location>
        <begin position="1"/>
        <end position="84"/>
    </location>
</feature>
<dbReference type="OrthoDB" id="654191at2759"/>
<comment type="caution">
    <text evidence="2">The sequence shown here is derived from an EMBL/GenBank/DDBJ whole genome shotgun (WGS) entry which is preliminary data.</text>
</comment>
<accession>A0A1A6HUB4</accession>
<dbReference type="Gene3D" id="2.60.120.920">
    <property type="match status" value="1"/>
</dbReference>
<proteinExistence type="predicted"/>
<gene>
    <name evidence="2" type="ORF">A6R68_20198</name>
</gene>
<evidence type="ECO:0000313" key="3">
    <source>
        <dbReference type="Proteomes" id="UP000092124"/>
    </source>
</evidence>
<dbReference type="PANTHER" id="PTHR24103">
    <property type="entry name" value="E3 UBIQUITIN-PROTEIN LIGASE TRIM"/>
    <property type="match status" value="1"/>
</dbReference>
<name>A0A1A6HUB4_NEOLE</name>